<keyword evidence="4" id="KW-0735">Signal-anchor</keyword>
<evidence type="ECO:0000256" key="8">
    <source>
        <dbReference type="ARBA" id="ARBA00023316"/>
    </source>
</evidence>
<dbReference type="InterPro" id="IPR000757">
    <property type="entry name" value="Beta-glucanase-like"/>
</dbReference>
<dbReference type="Gene3D" id="2.60.120.200">
    <property type="match status" value="1"/>
</dbReference>
<dbReference type="AlphaFoldDB" id="A0A8I3AD75"/>
<protein>
    <submittedName>
        <fullName evidence="12">Glycoside hydrolase family 16 protein</fullName>
    </submittedName>
</protein>
<dbReference type="PANTHER" id="PTHR31361:SF1">
    <property type="entry name" value="BETA-GLUCAN SYNTHESIS-ASSOCIATED PROTEIN KRE6-RELATED"/>
    <property type="match status" value="1"/>
</dbReference>
<dbReference type="Proteomes" id="UP000683000">
    <property type="component" value="Unassembled WGS sequence"/>
</dbReference>
<name>A0A8I3AD75_9AGAM</name>
<evidence type="ECO:0000256" key="7">
    <source>
        <dbReference type="ARBA" id="ARBA00023180"/>
    </source>
</evidence>
<gene>
    <name evidence="12" type="ORF">JVT61DRAFT_5434</name>
</gene>
<sequence length="491" mass="53196">MAFRPPDATQRRFYAQAASNAPSTASLLPPSARAPQGVQAAFASAPPSIRTVSSTNSLNDSPYSGAAAGRLYASQIQSISDKFSLSPDPQSWGTDLSPNHHEPDDFLHNPDPRRDRKCDRGGSVLTCRGLSNLGCLVFLAVGLVALFAGYPLISYFTKHSLSYAGGFNLGAGAHKINSFVDGSEWQLVFSDEFDTPNRTFWPGDDPYWEAVDLHYWQTNDLEWYYPDQVTTRGGALEITMVQRPKNNLDYVSAMISTWNKFCFTGGMVLTSVTLPGANNVVGRVGYGATLEGLWPYSYDNCDVGAVANQTYNGEPQAAMVNGDPSHGEPHPGPVHSDGTYVGRSAPEIDIFESQITGSPLQGQVSQSAQWAPMNAAYEWKNITGNFAIPNSSLTQLNPYTGGIFQQATSGVTTTNQSCYELSSGYSATYGYEYKPGYTSDGGYISWITNDQVAWTLDASGMTADPQTQIADRPIPQEPMARHHPSCGSRSN</sequence>
<feature type="domain" description="GH16" evidence="11">
    <location>
        <begin position="161"/>
        <end position="491"/>
    </location>
</feature>
<dbReference type="Pfam" id="PF03935">
    <property type="entry name" value="SKN1_KRE6_Sbg1"/>
    <property type="match status" value="1"/>
</dbReference>
<dbReference type="GO" id="GO:0031505">
    <property type="term" value="P:fungal-type cell wall organization"/>
    <property type="evidence" value="ECO:0007669"/>
    <property type="project" value="TreeGrafter"/>
</dbReference>
<proteinExistence type="inferred from homology"/>
<keyword evidence="8" id="KW-0961">Cell wall biogenesis/degradation</keyword>
<evidence type="ECO:0000256" key="2">
    <source>
        <dbReference type="ARBA" id="ARBA00010962"/>
    </source>
</evidence>
<comment type="caution">
    <text evidence="12">The sequence shown here is derived from an EMBL/GenBank/DDBJ whole genome shotgun (WGS) entry which is preliminary data.</text>
</comment>
<keyword evidence="7" id="KW-0325">Glycoprotein</keyword>
<feature type="transmembrane region" description="Helical" evidence="10">
    <location>
        <begin position="130"/>
        <end position="153"/>
    </location>
</feature>
<comment type="similarity">
    <text evidence="2">Belongs to the SKN1/KRE6 family.</text>
</comment>
<dbReference type="GO" id="GO:0006078">
    <property type="term" value="P:(1-&gt;6)-beta-D-glucan biosynthetic process"/>
    <property type="evidence" value="ECO:0007669"/>
    <property type="project" value="TreeGrafter"/>
</dbReference>
<comment type="subcellular location">
    <subcellularLocation>
        <location evidence="1">Membrane</location>
        <topology evidence="1">Single-pass type II membrane protein</topology>
    </subcellularLocation>
</comment>
<feature type="compositionally biased region" description="Polar residues" evidence="9">
    <location>
        <begin position="82"/>
        <end position="97"/>
    </location>
</feature>
<evidence type="ECO:0000256" key="4">
    <source>
        <dbReference type="ARBA" id="ARBA00022968"/>
    </source>
</evidence>
<dbReference type="GO" id="GO:0005886">
    <property type="term" value="C:plasma membrane"/>
    <property type="evidence" value="ECO:0007669"/>
    <property type="project" value="TreeGrafter"/>
</dbReference>
<evidence type="ECO:0000313" key="13">
    <source>
        <dbReference type="Proteomes" id="UP000683000"/>
    </source>
</evidence>
<organism evidence="12 13">
    <name type="scientific">Boletus reticuloceps</name>
    <dbReference type="NCBI Taxonomy" id="495285"/>
    <lineage>
        <taxon>Eukaryota</taxon>
        <taxon>Fungi</taxon>
        <taxon>Dikarya</taxon>
        <taxon>Basidiomycota</taxon>
        <taxon>Agaricomycotina</taxon>
        <taxon>Agaricomycetes</taxon>
        <taxon>Agaricomycetidae</taxon>
        <taxon>Boletales</taxon>
        <taxon>Boletineae</taxon>
        <taxon>Boletaceae</taxon>
        <taxon>Boletoideae</taxon>
        <taxon>Boletus</taxon>
    </lineage>
</organism>
<evidence type="ECO:0000313" key="12">
    <source>
        <dbReference type="EMBL" id="KAG6381038.1"/>
    </source>
</evidence>
<keyword evidence="6 10" id="KW-0472">Membrane</keyword>
<dbReference type="InterPro" id="IPR013320">
    <property type="entry name" value="ConA-like_dom_sf"/>
</dbReference>
<feature type="compositionally biased region" description="Basic and acidic residues" evidence="9">
    <location>
        <begin position="98"/>
        <end position="119"/>
    </location>
</feature>
<evidence type="ECO:0000256" key="1">
    <source>
        <dbReference type="ARBA" id="ARBA00004606"/>
    </source>
</evidence>
<evidence type="ECO:0000256" key="3">
    <source>
        <dbReference type="ARBA" id="ARBA00022692"/>
    </source>
</evidence>
<feature type="region of interest" description="Disordered" evidence="9">
    <location>
        <begin position="82"/>
        <end position="119"/>
    </location>
</feature>
<dbReference type="SUPFAM" id="SSF49899">
    <property type="entry name" value="Concanavalin A-like lectins/glucanases"/>
    <property type="match status" value="1"/>
</dbReference>
<dbReference type="PROSITE" id="PS51762">
    <property type="entry name" value="GH16_2"/>
    <property type="match status" value="1"/>
</dbReference>
<evidence type="ECO:0000256" key="5">
    <source>
        <dbReference type="ARBA" id="ARBA00022989"/>
    </source>
</evidence>
<keyword evidence="12" id="KW-0378">Hydrolase</keyword>
<reference evidence="12" key="1">
    <citation type="submission" date="2021-03" db="EMBL/GenBank/DDBJ databases">
        <title>Evolutionary innovations through gain and loss of genes in the ectomycorrhizal Boletales.</title>
        <authorList>
            <person name="Wu G."/>
            <person name="Miyauchi S."/>
            <person name="Morin E."/>
            <person name="Yang Z.-L."/>
            <person name="Xu J."/>
            <person name="Martin F.M."/>
        </authorList>
    </citation>
    <scope>NUCLEOTIDE SEQUENCE</scope>
    <source>
        <strain evidence="12">BR01</strain>
    </source>
</reference>
<evidence type="ECO:0000256" key="10">
    <source>
        <dbReference type="SAM" id="Phobius"/>
    </source>
</evidence>
<dbReference type="GO" id="GO:0005789">
    <property type="term" value="C:endoplasmic reticulum membrane"/>
    <property type="evidence" value="ECO:0007669"/>
    <property type="project" value="TreeGrafter"/>
</dbReference>
<dbReference type="EMBL" id="JAGFBS010000002">
    <property type="protein sequence ID" value="KAG6381038.1"/>
    <property type="molecule type" value="Genomic_DNA"/>
</dbReference>
<evidence type="ECO:0000256" key="6">
    <source>
        <dbReference type="ARBA" id="ARBA00023136"/>
    </source>
</evidence>
<keyword evidence="5 10" id="KW-1133">Transmembrane helix</keyword>
<evidence type="ECO:0000259" key="11">
    <source>
        <dbReference type="PROSITE" id="PS51762"/>
    </source>
</evidence>
<accession>A0A8I3AD75</accession>
<dbReference type="OrthoDB" id="412647at2759"/>
<keyword evidence="3 10" id="KW-0812">Transmembrane</keyword>
<keyword evidence="13" id="KW-1185">Reference proteome</keyword>
<dbReference type="PANTHER" id="PTHR31361">
    <property type="entry name" value="BETA-GLUCAN SYNTHESIS-ASSOCIATED PROTEIN KRE6-RELATED"/>
    <property type="match status" value="1"/>
</dbReference>
<dbReference type="InterPro" id="IPR005629">
    <property type="entry name" value="Skn1/Kre6/Sbg1"/>
</dbReference>
<dbReference type="GO" id="GO:0015926">
    <property type="term" value="F:glucosidase activity"/>
    <property type="evidence" value="ECO:0007669"/>
    <property type="project" value="TreeGrafter"/>
</dbReference>
<evidence type="ECO:0000256" key="9">
    <source>
        <dbReference type="SAM" id="MobiDB-lite"/>
    </source>
</evidence>